<feature type="transmembrane region" description="Helical" evidence="1">
    <location>
        <begin position="120"/>
        <end position="136"/>
    </location>
</feature>
<reference evidence="2" key="1">
    <citation type="journal article" date="2020" name="Nature">
        <title>Giant virus diversity and host interactions through global metagenomics.</title>
        <authorList>
            <person name="Schulz F."/>
            <person name="Roux S."/>
            <person name="Paez-Espino D."/>
            <person name="Jungbluth S."/>
            <person name="Walsh D.A."/>
            <person name="Denef V.J."/>
            <person name="McMahon K.D."/>
            <person name="Konstantinidis K.T."/>
            <person name="Eloe-Fadrosh E.A."/>
            <person name="Kyrpides N.C."/>
            <person name="Woyke T."/>
        </authorList>
    </citation>
    <scope>NUCLEOTIDE SEQUENCE</scope>
    <source>
        <strain evidence="2">GVMAG-M-3300018428-35</strain>
    </source>
</reference>
<dbReference type="AlphaFoldDB" id="A0A6C0BS23"/>
<organism evidence="2">
    <name type="scientific">viral metagenome</name>
    <dbReference type="NCBI Taxonomy" id="1070528"/>
    <lineage>
        <taxon>unclassified sequences</taxon>
        <taxon>metagenomes</taxon>
        <taxon>organismal metagenomes</taxon>
    </lineage>
</organism>
<accession>A0A6C0BS23</accession>
<name>A0A6C0BS23_9ZZZZ</name>
<keyword evidence="1" id="KW-0472">Membrane</keyword>
<protein>
    <recommendedName>
        <fullName evidence="3">Ceramidase</fullName>
    </recommendedName>
</protein>
<feature type="transmembrane region" description="Helical" evidence="1">
    <location>
        <begin position="98"/>
        <end position="114"/>
    </location>
</feature>
<feature type="transmembrane region" description="Helical" evidence="1">
    <location>
        <begin position="72"/>
        <end position="91"/>
    </location>
</feature>
<keyword evidence="1" id="KW-1133">Transmembrane helix</keyword>
<evidence type="ECO:0000256" key="1">
    <source>
        <dbReference type="SAM" id="Phobius"/>
    </source>
</evidence>
<dbReference type="PANTHER" id="PTHR34368">
    <property type="entry name" value="OS01G0962200 PROTEIN"/>
    <property type="match status" value="1"/>
</dbReference>
<proteinExistence type="predicted"/>
<sequence length="202" mass="23370">MDIINKLNKLDPHYHKFADKDKYTDILTNLPIFIAGFYILSYKNQKLKVLGIHVILLSIASSYYHINPNNNTILVDLLSISLISSLLIMYLLDIQNNYIKIILYLSAIGTVLYWKYSSNLLPYSLFWLSVTILLLYKYYDTKYKYKSLLIVGLIAIIRIVEIYDKQIYKLTNNILSGHSLKHILAGIGIYLIADLLNESKLV</sequence>
<feature type="transmembrane region" description="Helical" evidence="1">
    <location>
        <begin position="26"/>
        <end position="42"/>
    </location>
</feature>
<dbReference type="EMBL" id="MN739245">
    <property type="protein sequence ID" value="QHS95225.1"/>
    <property type="molecule type" value="Genomic_DNA"/>
</dbReference>
<evidence type="ECO:0000313" key="2">
    <source>
        <dbReference type="EMBL" id="QHS95225.1"/>
    </source>
</evidence>
<evidence type="ECO:0008006" key="3">
    <source>
        <dbReference type="Google" id="ProtNLM"/>
    </source>
</evidence>
<keyword evidence="1" id="KW-0812">Transmembrane</keyword>
<dbReference type="PANTHER" id="PTHR34368:SF1">
    <property type="entry name" value="OS01G0962200 PROTEIN"/>
    <property type="match status" value="1"/>
</dbReference>
<feature type="transmembrane region" description="Helical" evidence="1">
    <location>
        <begin position="49"/>
        <end position="66"/>
    </location>
</feature>